<dbReference type="Gene3D" id="3.40.50.1390">
    <property type="entry name" value="Resolvase, N-terminal catalytic domain"/>
    <property type="match status" value="1"/>
</dbReference>
<gene>
    <name evidence="2" type="ORF">AA14337_2953</name>
</gene>
<accession>A0ABQ0PYR5</accession>
<feature type="domain" description="Resolvase/invertase-type recombinase catalytic" evidence="1">
    <location>
        <begin position="22"/>
        <end position="148"/>
    </location>
</feature>
<organism evidence="2 3">
    <name type="scientific">Acetobacter malorum DSM 14337</name>
    <dbReference type="NCBI Taxonomy" id="1307910"/>
    <lineage>
        <taxon>Bacteria</taxon>
        <taxon>Pseudomonadati</taxon>
        <taxon>Pseudomonadota</taxon>
        <taxon>Alphaproteobacteria</taxon>
        <taxon>Acetobacterales</taxon>
        <taxon>Acetobacteraceae</taxon>
        <taxon>Acetobacter</taxon>
    </lineage>
</organism>
<dbReference type="EMBL" id="BAPF01000050">
    <property type="protein sequence ID" value="GBQ84941.1"/>
    <property type="molecule type" value="Genomic_DNA"/>
</dbReference>
<reference evidence="2" key="1">
    <citation type="submission" date="2013-04" db="EMBL/GenBank/DDBJ databases">
        <title>The genome sequencing project of 58 acetic acid bacteria.</title>
        <authorList>
            <person name="Okamoto-Kainuma A."/>
            <person name="Ishikawa M."/>
            <person name="Umino S."/>
            <person name="Koizumi Y."/>
            <person name="Shiwa Y."/>
            <person name="Yoshikawa H."/>
            <person name="Matsutani M."/>
            <person name="Matsushita K."/>
        </authorList>
    </citation>
    <scope>NUCLEOTIDE SEQUENCE</scope>
    <source>
        <strain evidence="2">DSM 14337</strain>
    </source>
</reference>
<sequence>MLLQGMVMEKQELASRHSECAKFGYVRPAQDDPSCVKQIREIVARTAISEECILVEKQILPPETRPAWIAMRKKLKAGDEVIVCDLGRLGRDAAEVLSSVASIAAAGCSLCVLDMPAKLNDIPLSNVLSVILTLANIDKELKSELGHALSIMKPLGGRGGSKPIVSDEQIAEGRRRINMGESVTSVAASLGLSRPGFYKRYKRLELRLAAEQGTVDGNDPEWLKTVPQEQLSYVSAAMARWNSEADEFNQWVGLCWSEKDDLVRAEYEKNCKNKR</sequence>
<proteinExistence type="predicted"/>
<name>A0ABQ0PYR5_9PROT</name>
<dbReference type="SMART" id="SM00857">
    <property type="entry name" value="Resolvase"/>
    <property type="match status" value="1"/>
</dbReference>
<dbReference type="Proteomes" id="UP001065047">
    <property type="component" value="Unassembled WGS sequence"/>
</dbReference>
<dbReference type="InterPro" id="IPR036162">
    <property type="entry name" value="Resolvase-like_N_sf"/>
</dbReference>
<keyword evidence="3" id="KW-1185">Reference proteome</keyword>
<dbReference type="Pfam" id="PF00239">
    <property type="entry name" value="Resolvase"/>
    <property type="match status" value="1"/>
</dbReference>
<evidence type="ECO:0000313" key="3">
    <source>
        <dbReference type="Proteomes" id="UP001065047"/>
    </source>
</evidence>
<protein>
    <recommendedName>
        <fullName evidence="1">Resolvase/invertase-type recombinase catalytic domain-containing protein</fullName>
    </recommendedName>
</protein>
<evidence type="ECO:0000313" key="2">
    <source>
        <dbReference type="EMBL" id="GBQ84941.1"/>
    </source>
</evidence>
<comment type="caution">
    <text evidence="2">The sequence shown here is derived from an EMBL/GenBank/DDBJ whole genome shotgun (WGS) entry which is preliminary data.</text>
</comment>
<dbReference type="SUPFAM" id="SSF53041">
    <property type="entry name" value="Resolvase-like"/>
    <property type="match status" value="1"/>
</dbReference>
<dbReference type="InterPro" id="IPR006119">
    <property type="entry name" value="Resolv_N"/>
</dbReference>
<evidence type="ECO:0000259" key="1">
    <source>
        <dbReference type="SMART" id="SM00857"/>
    </source>
</evidence>